<dbReference type="EMBL" id="JAVRRG010000236">
    <property type="protein sequence ID" value="KAK5075894.1"/>
    <property type="molecule type" value="Genomic_DNA"/>
</dbReference>
<comment type="caution">
    <text evidence="2">The sequence shown here is derived from an EMBL/GenBank/DDBJ whole genome shotgun (WGS) entry which is preliminary data.</text>
</comment>
<reference evidence="2 3" key="1">
    <citation type="submission" date="2023-08" db="EMBL/GenBank/DDBJ databases">
        <title>Black Yeasts Isolated from many extreme environments.</title>
        <authorList>
            <person name="Coleine C."/>
            <person name="Stajich J.E."/>
            <person name="Selbmann L."/>
        </authorList>
    </citation>
    <scope>NUCLEOTIDE SEQUENCE [LARGE SCALE GENOMIC DNA]</scope>
    <source>
        <strain evidence="2 3">CCFEE 5885</strain>
    </source>
</reference>
<name>A0ABR0JXM2_9EURO</name>
<proteinExistence type="predicted"/>
<keyword evidence="3" id="KW-1185">Reference proteome</keyword>
<feature type="domain" description="Heterokaryon incompatibility" evidence="1">
    <location>
        <begin position="94"/>
        <end position="267"/>
    </location>
</feature>
<evidence type="ECO:0000259" key="1">
    <source>
        <dbReference type="Pfam" id="PF06985"/>
    </source>
</evidence>
<dbReference type="Pfam" id="PF26639">
    <property type="entry name" value="Het-6_barrel"/>
    <property type="match status" value="1"/>
</dbReference>
<accession>A0ABR0JXM2</accession>
<dbReference type="Proteomes" id="UP001345013">
    <property type="component" value="Unassembled WGS sequence"/>
</dbReference>
<gene>
    <name evidence="2" type="ORF">LTR24_009787</name>
</gene>
<dbReference type="InterPro" id="IPR052895">
    <property type="entry name" value="HetReg/Transcr_Mod"/>
</dbReference>
<protein>
    <recommendedName>
        <fullName evidence="1">Heterokaryon incompatibility domain-containing protein</fullName>
    </recommendedName>
</protein>
<organism evidence="2 3">
    <name type="scientific">Lithohypha guttulata</name>
    <dbReference type="NCBI Taxonomy" id="1690604"/>
    <lineage>
        <taxon>Eukaryota</taxon>
        <taxon>Fungi</taxon>
        <taxon>Dikarya</taxon>
        <taxon>Ascomycota</taxon>
        <taxon>Pezizomycotina</taxon>
        <taxon>Eurotiomycetes</taxon>
        <taxon>Chaetothyriomycetidae</taxon>
        <taxon>Chaetothyriales</taxon>
        <taxon>Trichomeriaceae</taxon>
        <taxon>Lithohypha</taxon>
    </lineage>
</organism>
<evidence type="ECO:0000313" key="2">
    <source>
        <dbReference type="EMBL" id="KAK5075894.1"/>
    </source>
</evidence>
<dbReference type="PANTHER" id="PTHR24148">
    <property type="entry name" value="ANKYRIN REPEAT DOMAIN-CONTAINING PROTEIN 39 HOMOLOG-RELATED"/>
    <property type="match status" value="1"/>
</dbReference>
<dbReference type="Pfam" id="PF06985">
    <property type="entry name" value="HET"/>
    <property type="match status" value="1"/>
</dbReference>
<dbReference type="InterPro" id="IPR010730">
    <property type="entry name" value="HET"/>
</dbReference>
<dbReference type="PANTHER" id="PTHR24148:SF64">
    <property type="entry name" value="HETEROKARYON INCOMPATIBILITY DOMAIN-CONTAINING PROTEIN"/>
    <property type="match status" value="1"/>
</dbReference>
<sequence length="727" mass="82773">MELPARPSVSSLNTAASSSHSSLRPRHFQYDVLPDRYIRLFKLDLNEENEPLSGCLLTTYQMWEGLDVGRQYWKHAFREDSQEVMEALTEESSYDTVSYTWGDQSETYPLHLSRVSNKLTPSNTVRTDCEPYRNGIIQIGSNLKALLEELRRRKHRKFVWIDAICINQANDMEKRKQIPMMRDIYEYAGHGFIWLGPASPAEVEAINMLPHLTEQLKEACEGAMTLSPGRAESFTEANLPQPRESVWKTIGNVMRHPYWSRLWTLQEAVVSGRTVKKGGLSDFPPTEVFYGETTTLLEVFNQFSIVATALSLRSWIITGRVEARAHSLYAFDGIDEIRTCRESWGTSFWGVALSALLVGTRRRKASIAADVVFGMLAMMDQKTAASLAPEANVTTTEVFVKFAKHYIRNEHKEHLFNHLATEERLAGLPSWCPNFASAPATLSLGSQWIGKLEASDSQIEQMYRAGFKRSGKKWRLPRSRIYVLKGIANALTGRNEYDNIYNTKNPRAIAVLSDLDHLLVSGMHVDIVAETVDCNPASQSDNFFSLDSILQTERWDTQCLRLSLQYLSREVDGFDTYARTITANRVSVERSHNEAMLFDHQYQLDFVERYRQFKGFIQVMKAVGGDMAAEDNLDRETWQFVNVISRVTRQRRFFATEGGRIGLGPADTQVGDAISVIFFCPTPYILRHHPTGRSQLIGETYVHGLMYSEALDMLEQGELDETKWVIE</sequence>
<evidence type="ECO:0000313" key="3">
    <source>
        <dbReference type="Proteomes" id="UP001345013"/>
    </source>
</evidence>